<feature type="compositionally biased region" description="Low complexity" evidence="1">
    <location>
        <begin position="115"/>
        <end position="126"/>
    </location>
</feature>
<dbReference type="EMBL" id="PKPP01009859">
    <property type="protein sequence ID" value="PWA47337.1"/>
    <property type="molecule type" value="Genomic_DNA"/>
</dbReference>
<sequence length="179" mass="20803">MACNKLPHTVEQIQEYVKKQAEIDDTARQEAIVELINKFEHAKALKQQLRTQYSECNHISDNRKFVINDFLYAEFRKDHAVVEKLRGCVSQIHAQKANKIRWSYEENVEAAMVEQQQQKGASSSSAPRGVDDSGWNFDKERELSRMEAELEAERLASFDPYDDGYDSNNSQTWDHPDYN</sequence>
<evidence type="ECO:0000313" key="2">
    <source>
        <dbReference type="EMBL" id="PWA47337.1"/>
    </source>
</evidence>
<name>A0A2U1LEB2_ARTAN</name>
<keyword evidence="3" id="KW-1185">Reference proteome</keyword>
<dbReference type="AlphaFoldDB" id="A0A2U1LEB2"/>
<protein>
    <submittedName>
        <fullName evidence="2">Uncharacterized protein</fullName>
    </submittedName>
</protein>
<evidence type="ECO:0000256" key="1">
    <source>
        <dbReference type="SAM" id="MobiDB-lite"/>
    </source>
</evidence>
<accession>A0A2U1LEB2</accession>
<gene>
    <name evidence="2" type="ORF">CTI12_AA433760</name>
</gene>
<feature type="region of interest" description="Disordered" evidence="1">
    <location>
        <begin position="155"/>
        <end position="179"/>
    </location>
</feature>
<proteinExistence type="predicted"/>
<dbReference type="Proteomes" id="UP000245207">
    <property type="component" value="Unassembled WGS sequence"/>
</dbReference>
<feature type="region of interest" description="Disordered" evidence="1">
    <location>
        <begin position="113"/>
        <end position="137"/>
    </location>
</feature>
<evidence type="ECO:0000313" key="3">
    <source>
        <dbReference type="Proteomes" id="UP000245207"/>
    </source>
</evidence>
<comment type="caution">
    <text evidence="2">The sequence shown here is derived from an EMBL/GenBank/DDBJ whole genome shotgun (WGS) entry which is preliminary data.</text>
</comment>
<reference evidence="2 3" key="1">
    <citation type="journal article" date="2018" name="Mol. Plant">
        <title>The genome of Artemisia annua provides insight into the evolution of Asteraceae family and artemisinin biosynthesis.</title>
        <authorList>
            <person name="Shen Q."/>
            <person name="Zhang L."/>
            <person name="Liao Z."/>
            <person name="Wang S."/>
            <person name="Yan T."/>
            <person name="Shi P."/>
            <person name="Liu M."/>
            <person name="Fu X."/>
            <person name="Pan Q."/>
            <person name="Wang Y."/>
            <person name="Lv Z."/>
            <person name="Lu X."/>
            <person name="Zhang F."/>
            <person name="Jiang W."/>
            <person name="Ma Y."/>
            <person name="Chen M."/>
            <person name="Hao X."/>
            <person name="Li L."/>
            <person name="Tang Y."/>
            <person name="Lv G."/>
            <person name="Zhou Y."/>
            <person name="Sun X."/>
            <person name="Brodelius P.E."/>
            <person name="Rose J.K.C."/>
            <person name="Tang K."/>
        </authorList>
    </citation>
    <scope>NUCLEOTIDE SEQUENCE [LARGE SCALE GENOMIC DNA]</scope>
    <source>
        <strain evidence="3">cv. Huhao1</strain>
        <tissue evidence="2">Leaf</tissue>
    </source>
</reference>
<organism evidence="2 3">
    <name type="scientific">Artemisia annua</name>
    <name type="common">Sweet wormwood</name>
    <dbReference type="NCBI Taxonomy" id="35608"/>
    <lineage>
        <taxon>Eukaryota</taxon>
        <taxon>Viridiplantae</taxon>
        <taxon>Streptophyta</taxon>
        <taxon>Embryophyta</taxon>
        <taxon>Tracheophyta</taxon>
        <taxon>Spermatophyta</taxon>
        <taxon>Magnoliopsida</taxon>
        <taxon>eudicotyledons</taxon>
        <taxon>Gunneridae</taxon>
        <taxon>Pentapetalae</taxon>
        <taxon>asterids</taxon>
        <taxon>campanulids</taxon>
        <taxon>Asterales</taxon>
        <taxon>Asteraceae</taxon>
        <taxon>Asteroideae</taxon>
        <taxon>Anthemideae</taxon>
        <taxon>Artemisiinae</taxon>
        <taxon>Artemisia</taxon>
    </lineage>
</organism>